<accession>A0A6J6E7Y2</accession>
<sequence>MEECLDLIAGMAMVETSSDRTLGEAIDGGIATALDIGKVRKPP</sequence>
<name>A0A6J6E7Y2_9ZZZZ</name>
<evidence type="ECO:0000313" key="1">
    <source>
        <dbReference type="EMBL" id="CAB4571364.1"/>
    </source>
</evidence>
<gene>
    <name evidence="1" type="ORF">UFOPK1650_00719</name>
</gene>
<proteinExistence type="predicted"/>
<dbReference type="AlphaFoldDB" id="A0A6J6E7Y2"/>
<protein>
    <submittedName>
        <fullName evidence="1">Unannotated protein</fullName>
    </submittedName>
</protein>
<reference evidence="1" key="1">
    <citation type="submission" date="2020-05" db="EMBL/GenBank/DDBJ databases">
        <authorList>
            <person name="Chiriac C."/>
            <person name="Salcher M."/>
            <person name="Ghai R."/>
            <person name="Kavagutti S V."/>
        </authorList>
    </citation>
    <scope>NUCLEOTIDE SEQUENCE</scope>
</reference>
<organism evidence="1">
    <name type="scientific">freshwater metagenome</name>
    <dbReference type="NCBI Taxonomy" id="449393"/>
    <lineage>
        <taxon>unclassified sequences</taxon>
        <taxon>metagenomes</taxon>
        <taxon>ecological metagenomes</taxon>
    </lineage>
</organism>
<dbReference type="EMBL" id="CAEZTJ010000101">
    <property type="protein sequence ID" value="CAB4571364.1"/>
    <property type="molecule type" value="Genomic_DNA"/>
</dbReference>